<feature type="non-terminal residue" evidence="1">
    <location>
        <position position="262"/>
    </location>
</feature>
<evidence type="ECO:0000313" key="1">
    <source>
        <dbReference type="EMBL" id="KAJ1676900.1"/>
    </source>
</evidence>
<evidence type="ECO:0000313" key="2">
    <source>
        <dbReference type="Proteomes" id="UP001145114"/>
    </source>
</evidence>
<gene>
    <name evidence="1" type="ORF">EV182_007284</name>
</gene>
<sequence>MRTWADKKQKAKADSNAEGKKKGKKGKEMRVWDESKATSEQMRELDYSIHDSNHVDGSDAGDAASAVAQQWVDKASMGTATKDGGYEVANIEDEDEDDSDYNDAERPSKPAGFITTFLQTITVGKTLTEADLAGPLASMREHLIQKNVAANIATEICQSVQHDLVGQRISGLQTIKSQVRQSMYKVLTRVLTPQTSIDILRGIGAARSEGRPYTVVFVGVNGVGKSTNLSKVCFWLLQNKLRVLVAACDTFRSGAVEQLRVH</sequence>
<dbReference type="EMBL" id="JAMZIH010003317">
    <property type="protein sequence ID" value="KAJ1676900.1"/>
    <property type="molecule type" value="Genomic_DNA"/>
</dbReference>
<accession>A0ACC1HND0</accession>
<keyword evidence="2" id="KW-1185">Reference proteome</keyword>
<organism evidence="1 2">
    <name type="scientific">Spiromyces aspiralis</name>
    <dbReference type="NCBI Taxonomy" id="68401"/>
    <lineage>
        <taxon>Eukaryota</taxon>
        <taxon>Fungi</taxon>
        <taxon>Fungi incertae sedis</taxon>
        <taxon>Zoopagomycota</taxon>
        <taxon>Kickxellomycotina</taxon>
        <taxon>Kickxellomycetes</taxon>
        <taxon>Kickxellales</taxon>
        <taxon>Kickxellaceae</taxon>
        <taxon>Spiromyces</taxon>
    </lineage>
</organism>
<reference evidence="1" key="1">
    <citation type="submission" date="2022-06" db="EMBL/GenBank/DDBJ databases">
        <title>Phylogenomic reconstructions and comparative analyses of Kickxellomycotina fungi.</title>
        <authorList>
            <person name="Reynolds N.K."/>
            <person name="Stajich J.E."/>
            <person name="Barry K."/>
            <person name="Grigoriev I.V."/>
            <person name="Crous P."/>
            <person name="Smith M.E."/>
        </authorList>
    </citation>
    <scope>NUCLEOTIDE SEQUENCE</scope>
    <source>
        <strain evidence="1">RSA 2271</strain>
    </source>
</reference>
<name>A0ACC1HND0_9FUNG</name>
<proteinExistence type="predicted"/>
<comment type="caution">
    <text evidence="1">The sequence shown here is derived from an EMBL/GenBank/DDBJ whole genome shotgun (WGS) entry which is preliminary data.</text>
</comment>
<dbReference type="Proteomes" id="UP001145114">
    <property type="component" value="Unassembled WGS sequence"/>
</dbReference>
<protein>
    <submittedName>
        <fullName evidence="1">Uncharacterized protein</fullName>
    </submittedName>
</protein>